<keyword evidence="3" id="KW-0238">DNA-binding</keyword>
<dbReference type="Gene3D" id="4.10.240.10">
    <property type="entry name" value="Zn(2)-C6 fungal-type DNA-binding domain"/>
    <property type="match status" value="1"/>
</dbReference>
<dbReference type="InterPro" id="IPR051089">
    <property type="entry name" value="prtT"/>
</dbReference>
<proteinExistence type="predicted"/>
<dbReference type="Pfam" id="PF00172">
    <property type="entry name" value="Zn_clus"/>
    <property type="match status" value="1"/>
</dbReference>
<keyword evidence="5" id="KW-0539">Nucleus</keyword>
<keyword evidence="2" id="KW-0805">Transcription regulation</keyword>
<dbReference type="InterPro" id="IPR001138">
    <property type="entry name" value="Zn2Cys6_DnaBD"/>
</dbReference>
<evidence type="ECO:0000259" key="7">
    <source>
        <dbReference type="PROSITE" id="PS50048"/>
    </source>
</evidence>
<name>A0AAE0WVY2_9PEZI</name>
<evidence type="ECO:0000256" key="1">
    <source>
        <dbReference type="ARBA" id="ARBA00004123"/>
    </source>
</evidence>
<feature type="compositionally biased region" description="Low complexity" evidence="6">
    <location>
        <begin position="650"/>
        <end position="664"/>
    </location>
</feature>
<dbReference type="SMART" id="SM00066">
    <property type="entry name" value="GAL4"/>
    <property type="match status" value="1"/>
</dbReference>
<keyword evidence="4" id="KW-0804">Transcription</keyword>
<feature type="compositionally biased region" description="Polar residues" evidence="6">
    <location>
        <begin position="310"/>
        <end position="332"/>
    </location>
</feature>
<evidence type="ECO:0000313" key="9">
    <source>
        <dbReference type="Proteomes" id="UP001274830"/>
    </source>
</evidence>
<reference evidence="8" key="1">
    <citation type="submission" date="2023-07" db="EMBL/GenBank/DDBJ databases">
        <title>Black Yeasts Isolated from many extreme environments.</title>
        <authorList>
            <person name="Coleine C."/>
            <person name="Stajich J.E."/>
            <person name="Selbmann L."/>
        </authorList>
    </citation>
    <scope>NUCLEOTIDE SEQUENCE</scope>
    <source>
        <strain evidence="8">CCFEE 5485</strain>
    </source>
</reference>
<dbReference type="InterPro" id="IPR036864">
    <property type="entry name" value="Zn2-C6_fun-type_DNA-bd_sf"/>
</dbReference>
<feature type="compositionally biased region" description="Polar residues" evidence="6">
    <location>
        <begin position="701"/>
        <end position="718"/>
    </location>
</feature>
<dbReference type="PROSITE" id="PS50048">
    <property type="entry name" value="ZN2_CY6_FUNGAL_2"/>
    <property type="match status" value="1"/>
</dbReference>
<evidence type="ECO:0000256" key="5">
    <source>
        <dbReference type="ARBA" id="ARBA00023242"/>
    </source>
</evidence>
<evidence type="ECO:0000256" key="6">
    <source>
        <dbReference type="SAM" id="MobiDB-lite"/>
    </source>
</evidence>
<dbReference type="GO" id="GO:0000976">
    <property type="term" value="F:transcription cis-regulatory region binding"/>
    <property type="evidence" value="ECO:0007669"/>
    <property type="project" value="TreeGrafter"/>
</dbReference>
<dbReference type="SUPFAM" id="SSF57701">
    <property type="entry name" value="Zn2/Cys6 DNA-binding domain"/>
    <property type="match status" value="1"/>
</dbReference>
<accession>A0AAE0WVY2</accession>
<dbReference type="EMBL" id="JAUTXT010000004">
    <property type="protein sequence ID" value="KAK3678535.1"/>
    <property type="molecule type" value="Genomic_DNA"/>
</dbReference>
<evidence type="ECO:0000256" key="3">
    <source>
        <dbReference type="ARBA" id="ARBA00023125"/>
    </source>
</evidence>
<dbReference type="CDD" id="cd12148">
    <property type="entry name" value="fungal_TF_MHR"/>
    <property type="match status" value="1"/>
</dbReference>
<gene>
    <name evidence="8" type="ORF">LTR78_001833</name>
</gene>
<feature type="compositionally biased region" description="Basic and acidic residues" evidence="6">
    <location>
        <begin position="74"/>
        <end position="83"/>
    </location>
</feature>
<dbReference type="GO" id="GO:0005634">
    <property type="term" value="C:nucleus"/>
    <property type="evidence" value="ECO:0007669"/>
    <property type="project" value="UniProtKB-SubCell"/>
</dbReference>
<dbReference type="GO" id="GO:0008270">
    <property type="term" value="F:zinc ion binding"/>
    <property type="evidence" value="ECO:0007669"/>
    <property type="project" value="InterPro"/>
</dbReference>
<feature type="region of interest" description="Disordered" evidence="6">
    <location>
        <begin position="74"/>
        <end position="97"/>
    </location>
</feature>
<organism evidence="8 9">
    <name type="scientific">Recurvomyces mirabilis</name>
    <dbReference type="NCBI Taxonomy" id="574656"/>
    <lineage>
        <taxon>Eukaryota</taxon>
        <taxon>Fungi</taxon>
        <taxon>Dikarya</taxon>
        <taxon>Ascomycota</taxon>
        <taxon>Pezizomycotina</taxon>
        <taxon>Dothideomycetes</taxon>
        <taxon>Dothideomycetidae</taxon>
        <taxon>Mycosphaerellales</taxon>
        <taxon>Teratosphaeriaceae</taxon>
        <taxon>Recurvomyces</taxon>
    </lineage>
</organism>
<dbReference type="CDD" id="cd00067">
    <property type="entry name" value="GAL4"/>
    <property type="match status" value="1"/>
</dbReference>
<evidence type="ECO:0000256" key="4">
    <source>
        <dbReference type="ARBA" id="ARBA00023163"/>
    </source>
</evidence>
<protein>
    <recommendedName>
        <fullName evidence="7">Zn(2)-C6 fungal-type domain-containing protein</fullName>
    </recommendedName>
</protein>
<dbReference type="GO" id="GO:0000981">
    <property type="term" value="F:DNA-binding transcription factor activity, RNA polymerase II-specific"/>
    <property type="evidence" value="ECO:0007669"/>
    <property type="project" value="InterPro"/>
</dbReference>
<dbReference type="Proteomes" id="UP001274830">
    <property type="component" value="Unassembled WGS sequence"/>
</dbReference>
<feature type="region of interest" description="Disordered" evidence="6">
    <location>
        <begin position="285"/>
        <end position="332"/>
    </location>
</feature>
<comment type="caution">
    <text evidence="8">The sequence shown here is derived from an EMBL/GenBank/DDBJ whole genome shotgun (WGS) entry which is preliminary data.</text>
</comment>
<feature type="compositionally biased region" description="Polar residues" evidence="6">
    <location>
        <begin position="682"/>
        <end position="693"/>
    </location>
</feature>
<comment type="subcellular location">
    <subcellularLocation>
        <location evidence="1">Nucleus</location>
    </subcellularLocation>
</comment>
<dbReference type="PROSITE" id="PS00463">
    <property type="entry name" value="ZN2_CY6_FUNGAL_1"/>
    <property type="match status" value="1"/>
</dbReference>
<feature type="region of interest" description="Disordered" evidence="6">
    <location>
        <begin position="650"/>
        <end position="719"/>
    </location>
</feature>
<dbReference type="PANTHER" id="PTHR31845:SF39">
    <property type="entry name" value="TRANSCRIPTION FACTOR PBCR-RELATED"/>
    <property type="match status" value="1"/>
</dbReference>
<feature type="domain" description="Zn(2)-C6 fungal-type" evidence="7">
    <location>
        <begin position="14"/>
        <end position="47"/>
    </location>
</feature>
<sequence length="798" mass="87938">MPSPETIDPQAHKACAHCRSQKVRCIPDEANPDACSRCTKVGRPCIFTPLQKRKQRKRTDTRVAELEREMRTMRSMLKEKENGAKTSPAGSGQEGTPGLWFTQNIASARPLQQSVFAEHQPCEQIRHPAASKLWPDRLADYPELSKRDVIDRGLLSMATARQLYETYETDLFPHWPPVPVPANMSADDMRVARPALFLATLAAAAGKENSELAATLDKEVLDMYATRSLMRSEKSLDLIQALLLSAVWYHPPSKFGQLKYYEYIHMAATMAMDIGIGTRPTVTRSRFGNADRGREPAKQAMVHAVHPAEDTSNPDLSMTPRSRNQSPHTGSLESRRTFVATYMICAGVSLSLRRPNMLRISSYVRECITFLARSPDALPTDRLLVHWARLVVIAEEISVAFSYDDLGGVASITELRVQLMLKDFGHKLNVWAASVPVDESNGDMMIMYWFVRLCLHEVALHVDHSPEDFIAPYQMGPIQEWEGVGEIPTQILAECISGCISSSHALLECFFTMPPESLRAMPVFSYVRVSFAAFVLAKLCLSASHPRSRIGRVLDKSALKADSYMDRAVLHVRNIVGTKRSRVPAIFLALLFKLRQWCLNPEMLEQTEGSGPDAMEPYNNLRNGGALPEPTTDALEQDGHKQITELYGGSVSGSVSSEASPGSGDLPSPQQALGGPGRMAVSEQQPTPMSQSHGGLYQPGTYDTQHSQAGIPSNGSEQEPNEIDLMQLDLDFANYIDELNGSIGDGDLAGLDAWMPTNIAGITIPEDHEAMHTNTSGQSHTDTLGYGWTWDDTSAGAG</sequence>
<keyword evidence="9" id="KW-1185">Reference proteome</keyword>
<evidence type="ECO:0000313" key="8">
    <source>
        <dbReference type="EMBL" id="KAK3678535.1"/>
    </source>
</evidence>
<evidence type="ECO:0000256" key="2">
    <source>
        <dbReference type="ARBA" id="ARBA00023015"/>
    </source>
</evidence>
<dbReference type="AlphaFoldDB" id="A0AAE0WVY2"/>
<feature type="region of interest" description="Disordered" evidence="6">
    <location>
        <begin position="607"/>
        <end position="633"/>
    </location>
</feature>
<dbReference type="PANTHER" id="PTHR31845">
    <property type="entry name" value="FINGER DOMAIN PROTEIN, PUTATIVE-RELATED"/>
    <property type="match status" value="1"/>
</dbReference>